<dbReference type="Pfam" id="PF24483">
    <property type="entry name" value="DUF7582"/>
    <property type="match status" value="1"/>
</dbReference>
<accession>A0A9P1HA99</accession>
<proteinExistence type="predicted"/>
<name>A0A9P1HA99_9PEZI</name>
<dbReference type="AlphaFoldDB" id="A0A9P1HA99"/>
<dbReference type="EMBL" id="CALLCH030000018">
    <property type="protein sequence ID" value="CAI4218811.1"/>
    <property type="molecule type" value="Genomic_DNA"/>
</dbReference>
<organism evidence="3 4">
    <name type="scientific">Parascedosporium putredinis</name>
    <dbReference type="NCBI Taxonomy" id="1442378"/>
    <lineage>
        <taxon>Eukaryota</taxon>
        <taxon>Fungi</taxon>
        <taxon>Dikarya</taxon>
        <taxon>Ascomycota</taxon>
        <taxon>Pezizomycotina</taxon>
        <taxon>Sordariomycetes</taxon>
        <taxon>Hypocreomycetidae</taxon>
        <taxon>Microascales</taxon>
        <taxon>Microascaceae</taxon>
        <taxon>Parascedosporium</taxon>
    </lineage>
</organism>
<keyword evidence="4" id="KW-1185">Reference proteome</keyword>
<evidence type="ECO:0000313" key="3">
    <source>
        <dbReference type="EMBL" id="CAI4218811.1"/>
    </source>
</evidence>
<evidence type="ECO:0000256" key="1">
    <source>
        <dbReference type="SAM" id="MobiDB-lite"/>
    </source>
</evidence>
<dbReference type="OrthoDB" id="5350192at2759"/>
<protein>
    <recommendedName>
        <fullName evidence="2">DUF7582 domain-containing protein</fullName>
    </recommendedName>
</protein>
<gene>
    <name evidence="3" type="ORF">PPNO1_LOCUS8385</name>
</gene>
<evidence type="ECO:0000259" key="2">
    <source>
        <dbReference type="Pfam" id="PF24483"/>
    </source>
</evidence>
<feature type="region of interest" description="Disordered" evidence="1">
    <location>
        <begin position="391"/>
        <end position="433"/>
    </location>
</feature>
<dbReference type="InterPro" id="IPR056004">
    <property type="entry name" value="DUF7582"/>
</dbReference>
<comment type="caution">
    <text evidence="3">The sequence shown here is derived from an EMBL/GenBank/DDBJ whole genome shotgun (WGS) entry which is preliminary data.</text>
</comment>
<evidence type="ECO:0000313" key="4">
    <source>
        <dbReference type="Proteomes" id="UP000838763"/>
    </source>
</evidence>
<sequence>MALSKDCISTPLEAGTSLLDIHHIPTRVTEALEYAARRFSRKGMQIALVAVCREYHTPSVIPVCNSPMFSPPASPAPVPTSSVMGFAASVKKRLTRSNTHPVLSLNSSINTTDLRSAATSPTWSVSSRTTAYSSAACSIASDRPSWPCTPATPATPMSMPLMTPATTAPSSTADATSLSSSPFSIRLVHGDVLCAKDEQAVGQVLERAARKYKIGNQWLPTVEYASTYGLTDGIIRRSLNQGETLFSSHGLTLYALDRLYTFKGCRRRAAEAFPFRGGRKIAKADILRSYDWLNLSDAALAELDRMYRRAYGGPLGTGAIEGMTEVKFEMRDLFHTSVDEIKIEICEAIDDVLFIREDNEVSPLEEESWPLPSQPLIILERPVPILSTPLGWKAPATSSPKTPVPLLRLQTTFDPVSRETPPKTTRPRRREQS</sequence>
<dbReference type="Proteomes" id="UP000838763">
    <property type="component" value="Unassembled WGS sequence"/>
</dbReference>
<feature type="domain" description="DUF7582" evidence="2">
    <location>
        <begin position="181"/>
        <end position="263"/>
    </location>
</feature>
<reference evidence="3" key="1">
    <citation type="submission" date="2022-11" db="EMBL/GenBank/DDBJ databases">
        <authorList>
            <person name="Scott C."/>
            <person name="Bruce N."/>
        </authorList>
    </citation>
    <scope>NUCLEOTIDE SEQUENCE</scope>
</reference>